<sequence length="196" mass="20937">MSALAVEHPPLSGDDWDSAVALWKGTGAPKGCKVEIIEGIVTVAPPPVNDHNLIADLVQQRLYSVVPDGWGVFQTLNVAIPSRDGLYVPDLAVVPRKAIPRGENFTPADVAELVVEITSRSNAVHDRVAKLNGYATAGIPLYLLIDPHATGSPTIHLYGEPSDGAYRVLWAGKFGEAVPIPAPFDLALDTFSFPRP</sequence>
<dbReference type="Gene3D" id="3.90.1570.10">
    <property type="entry name" value="tt1808, chain A"/>
    <property type="match status" value="1"/>
</dbReference>
<keyword evidence="3" id="KW-1185">Reference proteome</keyword>
<protein>
    <recommendedName>
        <fullName evidence="1">Putative restriction endonuclease domain-containing protein</fullName>
    </recommendedName>
</protein>
<organism evidence="2 3">
    <name type="scientific">Streptomyces virginiae</name>
    <name type="common">Streptomyces cinnamonensis</name>
    <dbReference type="NCBI Taxonomy" id="1961"/>
    <lineage>
        <taxon>Bacteria</taxon>
        <taxon>Bacillati</taxon>
        <taxon>Actinomycetota</taxon>
        <taxon>Actinomycetes</taxon>
        <taxon>Kitasatosporales</taxon>
        <taxon>Streptomycetaceae</taxon>
        <taxon>Streptomyces</taxon>
    </lineage>
</organism>
<dbReference type="SUPFAM" id="SSF52980">
    <property type="entry name" value="Restriction endonuclease-like"/>
    <property type="match status" value="1"/>
</dbReference>
<dbReference type="PANTHER" id="PTHR35400:SF3">
    <property type="entry name" value="SLL1072 PROTEIN"/>
    <property type="match status" value="1"/>
</dbReference>
<dbReference type="InterPro" id="IPR012296">
    <property type="entry name" value="Nuclease_put_TT1808"/>
</dbReference>
<evidence type="ECO:0000313" key="3">
    <source>
        <dbReference type="Proteomes" id="UP000660554"/>
    </source>
</evidence>
<dbReference type="InterPro" id="IPR008538">
    <property type="entry name" value="Uma2"/>
</dbReference>
<evidence type="ECO:0000259" key="1">
    <source>
        <dbReference type="Pfam" id="PF05685"/>
    </source>
</evidence>
<accession>A0ABQ3NDC5</accession>
<comment type="caution">
    <text evidence="2">The sequence shown here is derived from an EMBL/GenBank/DDBJ whole genome shotgun (WGS) entry which is preliminary data.</text>
</comment>
<dbReference type="EMBL" id="BNDV01000002">
    <property type="protein sequence ID" value="GHI10743.1"/>
    <property type="molecule type" value="Genomic_DNA"/>
</dbReference>
<dbReference type="CDD" id="cd06260">
    <property type="entry name" value="DUF820-like"/>
    <property type="match status" value="1"/>
</dbReference>
<proteinExistence type="predicted"/>
<feature type="domain" description="Putative restriction endonuclease" evidence="1">
    <location>
        <begin position="30"/>
        <end position="184"/>
    </location>
</feature>
<dbReference type="PANTHER" id="PTHR35400">
    <property type="entry name" value="SLR1083 PROTEIN"/>
    <property type="match status" value="1"/>
</dbReference>
<dbReference type="InterPro" id="IPR011335">
    <property type="entry name" value="Restrct_endonuc-II-like"/>
</dbReference>
<name>A0ABQ3NDC5_STRVG</name>
<dbReference type="GeneID" id="86956470"/>
<reference evidence="3" key="1">
    <citation type="submission" date="2020-09" db="EMBL/GenBank/DDBJ databases">
        <title>Whole genome shotgun sequence of Streptomyces cinnamonensis NBRC 15873.</title>
        <authorList>
            <person name="Komaki H."/>
            <person name="Tamura T."/>
        </authorList>
    </citation>
    <scope>NUCLEOTIDE SEQUENCE [LARGE SCALE GENOMIC DNA]</scope>
    <source>
        <strain evidence="3">NBRC 15873</strain>
    </source>
</reference>
<dbReference type="Proteomes" id="UP000660554">
    <property type="component" value="Unassembled WGS sequence"/>
</dbReference>
<dbReference type="RefSeq" id="WP_053628391.1">
    <property type="nucleotide sequence ID" value="NZ_BMRU01000045.1"/>
</dbReference>
<evidence type="ECO:0000313" key="2">
    <source>
        <dbReference type="EMBL" id="GHI10743.1"/>
    </source>
</evidence>
<dbReference type="Pfam" id="PF05685">
    <property type="entry name" value="Uma2"/>
    <property type="match status" value="1"/>
</dbReference>
<gene>
    <name evidence="2" type="ORF">Scinn_02060</name>
</gene>